<name>A0A148KNC5_9ALTE</name>
<reference evidence="6" key="1">
    <citation type="submission" date="2016-02" db="EMBL/GenBank/DDBJ databases">
        <authorList>
            <person name="Schultz-Johansen M."/>
            <person name="Glaring M.A."/>
            <person name="Bech P.K."/>
            <person name="Stougaard P."/>
        </authorList>
    </citation>
    <scope>NUCLEOTIDE SEQUENCE [LARGE SCALE GENOMIC DNA]</scope>
    <source>
        <strain evidence="6">S66</strain>
    </source>
</reference>
<comment type="similarity">
    <text evidence="3">Belongs to the glycosyl hydrolase 5 (cellulase A) family.</text>
</comment>
<protein>
    <recommendedName>
        <fullName evidence="4">Glycoside hydrolase family 5 domain-containing protein</fullName>
    </recommendedName>
</protein>
<evidence type="ECO:0000313" key="5">
    <source>
        <dbReference type="EMBL" id="KXI27826.1"/>
    </source>
</evidence>
<feature type="domain" description="Glycoside hydrolase family 5" evidence="4">
    <location>
        <begin position="43"/>
        <end position="290"/>
    </location>
</feature>
<dbReference type="EMBL" id="LSNE01000009">
    <property type="protein sequence ID" value="KXI27826.1"/>
    <property type="molecule type" value="Genomic_DNA"/>
</dbReference>
<dbReference type="Pfam" id="PF00150">
    <property type="entry name" value="Cellulase"/>
    <property type="match status" value="1"/>
</dbReference>
<dbReference type="Gene3D" id="3.20.20.80">
    <property type="entry name" value="Glycosidases"/>
    <property type="match status" value="1"/>
</dbReference>
<sequence length="352" mass="38611">MVGQMLSRVLLHTSRCLLLSLLALLSFVPLLHAGFSVKGAAVMDGKGQPFVISGFNVTHAWLPQNTPVAINAAAAYGANTIRLVLSNGHIWRKTSIDEVLAIITQAKSLGIVTMLEVHETTGFGANSAAISIAEVMPYWLSLVDVLKGSEDYVMINIGNEPVHGEGELANWKQPHIDAIQALRSVGLKHLLVVDALSYGQDYGRLMAKHAPDITRADPLHNVLYSVHMYQVYPTALKVKQYFDDFKAIDLPLIVGEFGDEHQGSPVDEDAIINLAAQYQVGLLAWSWTGNNKENQHLDLAIKGDVDKLSTWGQRFLLGENGVCQKSQLTTSLLVELEQQKLLRTRCINSPTK</sequence>
<gene>
    <name evidence="5" type="ORF">AX660_20065</name>
</gene>
<dbReference type="InterPro" id="IPR001547">
    <property type="entry name" value="Glyco_hydro_5"/>
</dbReference>
<accession>A0A148KNC5</accession>
<dbReference type="PANTHER" id="PTHR34142">
    <property type="entry name" value="ENDO-BETA-1,4-GLUCANASE A"/>
    <property type="match status" value="1"/>
</dbReference>
<evidence type="ECO:0000313" key="6">
    <source>
        <dbReference type="Proteomes" id="UP000070299"/>
    </source>
</evidence>
<comment type="caution">
    <text evidence="5">The sequence shown here is derived from an EMBL/GenBank/DDBJ whole genome shotgun (WGS) entry which is preliminary data.</text>
</comment>
<evidence type="ECO:0000256" key="3">
    <source>
        <dbReference type="RuleBase" id="RU361153"/>
    </source>
</evidence>
<dbReference type="GO" id="GO:0004553">
    <property type="term" value="F:hydrolase activity, hydrolyzing O-glycosyl compounds"/>
    <property type="evidence" value="ECO:0007669"/>
    <property type="project" value="InterPro"/>
</dbReference>
<dbReference type="PANTHER" id="PTHR34142:SF1">
    <property type="entry name" value="GLYCOSIDE HYDROLASE FAMILY 5 DOMAIN-CONTAINING PROTEIN"/>
    <property type="match status" value="1"/>
</dbReference>
<keyword evidence="2 3" id="KW-0326">Glycosidase</keyword>
<evidence type="ECO:0000256" key="1">
    <source>
        <dbReference type="ARBA" id="ARBA00022801"/>
    </source>
</evidence>
<dbReference type="GO" id="GO:0009251">
    <property type="term" value="P:glucan catabolic process"/>
    <property type="evidence" value="ECO:0007669"/>
    <property type="project" value="TreeGrafter"/>
</dbReference>
<organism evidence="5 6">
    <name type="scientific">Paraglaciecola hydrolytica</name>
    <dbReference type="NCBI Taxonomy" id="1799789"/>
    <lineage>
        <taxon>Bacteria</taxon>
        <taxon>Pseudomonadati</taxon>
        <taxon>Pseudomonadota</taxon>
        <taxon>Gammaproteobacteria</taxon>
        <taxon>Alteromonadales</taxon>
        <taxon>Alteromonadaceae</taxon>
        <taxon>Paraglaciecola</taxon>
    </lineage>
</organism>
<dbReference type="InterPro" id="IPR017853">
    <property type="entry name" value="GH"/>
</dbReference>
<dbReference type="AlphaFoldDB" id="A0A148KNC5"/>
<evidence type="ECO:0000259" key="4">
    <source>
        <dbReference type="Pfam" id="PF00150"/>
    </source>
</evidence>
<dbReference type="SUPFAM" id="SSF51445">
    <property type="entry name" value="(Trans)glycosidases"/>
    <property type="match status" value="1"/>
</dbReference>
<keyword evidence="6" id="KW-1185">Reference proteome</keyword>
<dbReference type="Proteomes" id="UP000070299">
    <property type="component" value="Unassembled WGS sequence"/>
</dbReference>
<proteinExistence type="inferred from homology"/>
<keyword evidence="1 3" id="KW-0378">Hydrolase</keyword>
<evidence type="ECO:0000256" key="2">
    <source>
        <dbReference type="ARBA" id="ARBA00023295"/>
    </source>
</evidence>
<dbReference type="STRING" id="1799789.AX660_20065"/>